<dbReference type="Proteomes" id="UP000248584">
    <property type="component" value="Unassembled WGS sequence"/>
</dbReference>
<protein>
    <recommendedName>
        <fullName evidence="3">Lipoprotein</fullName>
    </recommendedName>
</protein>
<proteinExistence type="predicted"/>
<accession>A0ABX5PXN5</accession>
<comment type="caution">
    <text evidence="1">The sequence shown here is derived from an EMBL/GenBank/DDBJ whole genome shotgun (WGS) entry which is preliminary data.</text>
</comment>
<dbReference type="EMBL" id="QKZR01000003">
    <property type="protein sequence ID" value="PZX39886.1"/>
    <property type="molecule type" value="Genomic_DNA"/>
</dbReference>
<evidence type="ECO:0000313" key="1">
    <source>
        <dbReference type="EMBL" id="PZX39886.1"/>
    </source>
</evidence>
<organism evidence="1 2">
    <name type="scientific">Nonlabens dokdonensis</name>
    <dbReference type="NCBI Taxonomy" id="328515"/>
    <lineage>
        <taxon>Bacteria</taxon>
        <taxon>Pseudomonadati</taxon>
        <taxon>Bacteroidota</taxon>
        <taxon>Flavobacteriia</taxon>
        <taxon>Flavobacteriales</taxon>
        <taxon>Flavobacteriaceae</taxon>
        <taxon>Nonlabens</taxon>
    </lineage>
</organism>
<gene>
    <name evidence="1" type="ORF">LX97_02244</name>
</gene>
<dbReference type="RefSeq" id="WP_015363058.1">
    <property type="nucleotide sequence ID" value="NZ_QKZR01000003.1"/>
</dbReference>
<sequence length="210" mass="24504">MKFTTLFLFSLFLLSCKNGSKNLEYPQNTISQEQKEKSLNQAIEKEKTKIIDYTKSNLPTYSVQLLGSKYAFITSIDSSYWYKNKVNGMIYDRSTSTTISDSILIRLKSVDSKIIKQNSVFLKSDYPKNSDTKYRGRIHEYIFKNDSIASQSFNKLYGLKQQYPMQWHLSVEWKSPSVLVLKNNKVYHIITGGDYMMGMEKEVQRLIFDN</sequence>
<dbReference type="PROSITE" id="PS51257">
    <property type="entry name" value="PROKAR_LIPOPROTEIN"/>
    <property type="match status" value="1"/>
</dbReference>
<evidence type="ECO:0008006" key="3">
    <source>
        <dbReference type="Google" id="ProtNLM"/>
    </source>
</evidence>
<evidence type="ECO:0000313" key="2">
    <source>
        <dbReference type="Proteomes" id="UP000248584"/>
    </source>
</evidence>
<keyword evidence="2" id="KW-1185">Reference proteome</keyword>
<reference evidence="1 2" key="1">
    <citation type="submission" date="2018-06" db="EMBL/GenBank/DDBJ databases">
        <title>Genomic Encyclopedia of Archaeal and Bacterial Type Strains, Phase II (KMG-II): from individual species to whole genera.</title>
        <authorList>
            <person name="Goeker M."/>
        </authorList>
    </citation>
    <scope>NUCLEOTIDE SEQUENCE [LARGE SCALE GENOMIC DNA]</scope>
    <source>
        <strain evidence="1 2">DSM 17205</strain>
    </source>
</reference>
<name>A0ABX5PXN5_9FLAO</name>